<feature type="signal peptide" evidence="1">
    <location>
        <begin position="1"/>
        <end position="32"/>
    </location>
</feature>
<dbReference type="EMBL" id="LCMI01000010">
    <property type="protein sequence ID" value="KKU32504.1"/>
    <property type="molecule type" value="Genomic_DNA"/>
</dbReference>
<accession>A0A0G1PI82</accession>
<organism evidence="2 3">
    <name type="scientific">Candidatus Collierbacteria bacterium GW2011_GWA2_46_26</name>
    <dbReference type="NCBI Taxonomy" id="1618381"/>
    <lineage>
        <taxon>Bacteria</taxon>
        <taxon>Candidatus Collieribacteriota</taxon>
    </lineage>
</organism>
<evidence type="ECO:0000256" key="1">
    <source>
        <dbReference type="SAM" id="SignalP"/>
    </source>
</evidence>
<dbReference type="Proteomes" id="UP000034794">
    <property type="component" value="Unassembled WGS sequence"/>
</dbReference>
<protein>
    <recommendedName>
        <fullName evidence="4">Lipoprotein</fullName>
    </recommendedName>
</protein>
<evidence type="ECO:0000313" key="2">
    <source>
        <dbReference type="EMBL" id="KKU32504.1"/>
    </source>
</evidence>
<feature type="chain" id="PRO_5002539006" description="Lipoprotein" evidence="1">
    <location>
        <begin position="33"/>
        <end position="188"/>
    </location>
</feature>
<gene>
    <name evidence="2" type="ORF">UX47_C0010G0020</name>
</gene>
<keyword evidence="1" id="KW-0732">Signal</keyword>
<sequence length="188" mass="20301">MESYQLLFSMKKSLLLLPAALLFSGCILFPQAPITGTTQQKAEKLSQIISSGGQANCKVTNLADNTSTQITVSGKKMKVVGSDFGEGKKGTMINDGVNTYVWTEGEKIGFKTKLETEKPLRPTVTLTQAESVNPAETAAGYEDDTKYRMDCTRGGVSDADFTPPADVKFTDFSEMMKAVPTIPTVPAR</sequence>
<comment type="caution">
    <text evidence="2">The sequence shown here is derived from an EMBL/GenBank/DDBJ whole genome shotgun (WGS) entry which is preliminary data.</text>
</comment>
<evidence type="ECO:0008006" key="4">
    <source>
        <dbReference type="Google" id="ProtNLM"/>
    </source>
</evidence>
<evidence type="ECO:0000313" key="3">
    <source>
        <dbReference type="Proteomes" id="UP000034794"/>
    </source>
</evidence>
<dbReference type="AlphaFoldDB" id="A0A0G1PI82"/>
<name>A0A0G1PI82_9BACT</name>
<reference evidence="2 3" key="1">
    <citation type="journal article" date="2015" name="Nature">
        <title>rRNA introns, odd ribosomes, and small enigmatic genomes across a large radiation of phyla.</title>
        <authorList>
            <person name="Brown C.T."/>
            <person name="Hug L.A."/>
            <person name="Thomas B.C."/>
            <person name="Sharon I."/>
            <person name="Castelle C.J."/>
            <person name="Singh A."/>
            <person name="Wilkins M.J."/>
            <person name="Williams K.H."/>
            <person name="Banfield J.F."/>
        </authorList>
    </citation>
    <scope>NUCLEOTIDE SEQUENCE [LARGE SCALE GENOMIC DNA]</scope>
</reference>
<proteinExistence type="predicted"/>